<protein>
    <submittedName>
        <fullName evidence="12">Acetylornithine deacetylase</fullName>
        <ecNumber evidence="12">3.5.1.16</ecNumber>
    </submittedName>
</protein>
<dbReference type="Pfam" id="PF07687">
    <property type="entry name" value="M20_dimer"/>
    <property type="match status" value="1"/>
</dbReference>
<evidence type="ECO:0000259" key="11">
    <source>
        <dbReference type="Pfam" id="PF07687"/>
    </source>
</evidence>
<dbReference type="InterPro" id="IPR011650">
    <property type="entry name" value="Peptidase_M20_dimer"/>
</dbReference>
<dbReference type="GO" id="GO:0006526">
    <property type="term" value="P:L-arginine biosynthetic process"/>
    <property type="evidence" value="ECO:0007669"/>
    <property type="project" value="UniProtKB-KW"/>
</dbReference>
<keyword evidence="5" id="KW-0055">Arginine biosynthesis</keyword>
<evidence type="ECO:0000256" key="10">
    <source>
        <dbReference type="ARBA" id="ARBA00023285"/>
    </source>
</evidence>
<evidence type="ECO:0000313" key="12">
    <source>
        <dbReference type="EMBL" id="KAA0874368.1"/>
    </source>
</evidence>
<dbReference type="RefSeq" id="WP_149391101.1">
    <property type="nucleotide sequence ID" value="NZ_SMRS01000006.1"/>
</dbReference>
<keyword evidence="6" id="KW-0028">Amino-acid biosynthesis</keyword>
<organism evidence="12 13">
    <name type="scientific">Nitrincola tapanii</name>
    <dbReference type="NCBI Taxonomy" id="1708751"/>
    <lineage>
        <taxon>Bacteria</taxon>
        <taxon>Pseudomonadati</taxon>
        <taxon>Pseudomonadota</taxon>
        <taxon>Gammaproteobacteria</taxon>
        <taxon>Oceanospirillales</taxon>
        <taxon>Oceanospirillaceae</taxon>
        <taxon>Nitrincola</taxon>
    </lineage>
</organism>
<dbReference type="CDD" id="cd03894">
    <property type="entry name" value="M20_ArgE"/>
    <property type="match status" value="1"/>
</dbReference>
<evidence type="ECO:0000256" key="1">
    <source>
        <dbReference type="ARBA" id="ARBA00001947"/>
    </source>
</evidence>
<dbReference type="OrthoDB" id="3665926at2"/>
<dbReference type="Proteomes" id="UP000325302">
    <property type="component" value="Unassembled WGS sequence"/>
</dbReference>
<keyword evidence="8 12" id="KW-0378">Hydrolase</keyword>
<evidence type="ECO:0000256" key="8">
    <source>
        <dbReference type="ARBA" id="ARBA00022801"/>
    </source>
</evidence>
<dbReference type="HAMAP" id="MF_01108">
    <property type="entry name" value="ArgE"/>
    <property type="match status" value="1"/>
</dbReference>
<evidence type="ECO:0000256" key="9">
    <source>
        <dbReference type="ARBA" id="ARBA00022833"/>
    </source>
</evidence>
<evidence type="ECO:0000256" key="6">
    <source>
        <dbReference type="ARBA" id="ARBA00022605"/>
    </source>
</evidence>
<comment type="similarity">
    <text evidence="3">Belongs to the peptidase M20A family. ArgE subfamily.</text>
</comment>
<comment type="cofactor">
    <cofactor evidence="1">
        <name>Zn(2+)</name>
        <dbReference type="ChEBI" id="CHEBI:29105"/>
    </cofactor>
</comment>
<dbReference type="EMBL" id="SMRS01000006">
    <property type="protein sequence ID" value="KAA0874368.1"/>
    <property type="molecule type" value="Genomic_DNA"/>
</dbReference>
<feature type="domain" description="Peptidase M20 dimerisation" evidence="11">
    <location>
        <begin position="178"/>
        <end position="287"/>
    </location>
</feature>
<dbReference type="EC" id="3.5.1.16" evidence="12"/>
<dbReference type="InterPro" id="IPR036264">
    <property type="entry name" value="Bact_exopeptidase_dim_dom"/>
</dbReference>
<dbReference type="InterPro" id="IPR010169">
    <property type="entry name" value="AcOrn-deacetyl"/>
</dbReference>
<keyword evidence="4" id="KW-0963">Cytoplasm</keyword>
<dbReference type="PANTHER" id="PTHR43808:SF1">
    <property type="entry name" value="ACETYLORNITHINE DEACETYLASE"/>
    <property type="match status" value="1"/>
</dbReference>
<dbReference type="Gene3D" id="3.30.70.360">
    <property type="match status" value="1"/>
</dbReference>
<comment type="caution">
    <text evidence="12">The sequence shown here is derived from an EMBL/GenBank/DDBJ whole genome shotgun (WGS) entry which is preliminary data.</text>
</comment>
<dbReference type="GO" id="GO:0008777">
    <property type="term" value="F:acetylornithine deacetylase activity"/>
    <property type="evidence" value="ECO:0007669"/>
    <property type="project" value="UniProtKB-EC"/>
</dbReference>
<sequence length="388" mass="41995">MSSAHADILKMLKALIGTASISSTHAHQDLSNLPVIEQLHPWLEALGFEVEVMPVPGHPGKYNLIASLGQGPGGLVLAGHTDTVPCNPELWNSDPFQLTERDNRFYGLGTCDMKGFFALAIAAAARCHQQPFKQPLIILATADEETSMSGARALVAAGRPLARAAVIGEPTGLKPIRMHKGMMMEAVRIEGRSGHSSDPSLGANALDAMHGVLSELIQFRQELASKYQNTDFRVSVPTLNLGCIHGGDNPNRICGRCELEFDLRPLPGMSLEGLREAVHQRLDPLAEQFGVQLETFSLFPGIPPFATPADSELTLTLERLTGHRAEAVAFGTEAPFLQQLGMDTLILGPGSINQAHQPDEYLDQAQIQPCVDLLEKLIIHYCLTPART</sequence>
<dbReference type="PROSITE" id="PS00759">
    <property type="entry name" value="ARGE_DAPE_CPG2_2"/>
    <property type="match status" value="1"/>
</dbReference>
<dbReference type="Pfam" id="PF01546">
    <property type="entry name" value="Peptidase_M20"/>
    <property type="match status" value="1"/>
</dbReference>
<keyword evidence="9" id="KW-0862">Zinc</keyword>
<evidence type="ECO:0000313" key="13">
    <source>
        <dbReference type="Proteomes" id="UP000325302"/>
    </source>
</evidence>
<reference evidence="12 13" key="1">
    <citation type="submission" date="2019-03" db="EMBL/GenBank/DDBJ databases">
        <title>Nitrincola sp. nov. isolated from an Indian soda lake.</title>
        <authorList>
            <person name="Joshi A."/>
            <person name="Thite S.V."/>
            <person name="Joseph N."/>
            <person name="Dhotre D."/>
            <person name="Moorthy M."/>
            <person name="Shouche Y.S."/>
        </authorList>
    </citation>
    <scope>NUCLEOTIDE SEQUENCE [LARGE SCALE GENOMIC DNA]</scope>
    <source>
        <strain evidence="12 13">MEB193</strain>
    </source>
</reference>
<dbReference type="InterPro" id="IPR002933">
    <property type="entry name" value="Peptidase_M20"/>
</dbReference>
<dbReference type="InterPro" id="IPR001261">
    <property type="entry name" value="ArgE/DapE_CS"/>
</dbReference>
<dbReference type="SUPFAM" id="SSF55031">
    <property type="entry name" value="Bacterial exopeptidase dimerisation domain"/>
    <property type="match status" value="1"/>
</dbReference>
<evidence type="ECO:0000256" key="7">
    <source>
        <dbReference type="ARBA" id="ARBA00022723"/>
    </source>
</evidence>
<accession>A0A5A9W2L5</accession>
<gene>
    <name evidence="12" type="primary">argE</name>
    <name evidence="12" type="ORF">E1H14_08845</name>
</gene>
<dbReference type="InterPro" id="IPR050072">
    <property type="entry name" value="Peptidase_M20A"/>
</dbReference>
<dbReference type="AlphaFoldDB" id="A0A5A9W2L5"/>
<name>A0A5A9W2L5_9GAMM</name>
<keyword evidence="7" id="KW-0479">Metal-binding</keyword>
<evidence type="ECO:0000256" key="5">
    <source>
        <dbReference type="ARBA" id="ARBA00022571"/>
    </source>
</evidence>
<dbReference type="Gene3D" id="3.40.630.10">
    <property type="entry name" value="Zn peptidases"/>
    <property type="match status" value="1"/>
</dbReference>
<keyword evidence="13" id="KW-1185">Reference proteome</keyword>
<proteinExistence type="inferred from homology"/>
<dbReference type="GO" id="GO:0005737">
    <property type="term" value="C:cytoplasm"/>
    <property type="evidence" value="ECO:0007669"/>
    <property type="project" value="UniProtKB-SubCell"/>
</dbReference>
<evidence type="ECO:0000256" key="3">
    <source>
        <dbReference type="ARBA" id="ARBA00005691"/>
    </source>
</evidence>
<keyword evidence="10" id="KW-0170">Cobalt</keyword>
<dbReference type="FunFam" id="3.30.70.360:FF:000003">
    <property type="entry name" value="Acetylornithine deacetylase"/>
    <property type="match status" value="1"/>
</dbReference>
<evidence type="ECO:0000256" key="2">
    <source>
        <dbReference type="ARBA" id="ARBA00004496"/>
    </source>
</evidence>
<evidence type="ECO:0000256" key="4">
    <source>
        <dbReference type="ARBA" id="ARBA00022490"/>
    </source>
</evidence>
<comment type="subcellular location">
    <subcellularLocation>
        <location evidence="2">Cytoplasm</location>
    </subcellularLocation>
</comment>
<dbReference type="NCBIfam" id="TIGR01892">
    <property type="entry name" value="AcOrn-deacetyl"/>
    <property type="match status" value="1"/>
</dbReference>
<dbReference type="GO" id="GO:0046872">
    <property type="term" value="F:metal ion binding"/>
    <property type="evidence" value="ECO:0007669"/>
    <property type="project" value="UniProtKB-KW"/>
</dbReference>
<dbReference type="PANTHER" id="PTHR43808">
    <property type="entry name" value="ACETYLORNITHINE DEACETYLASE"/>
    <property type="match status" value="1"/>
</dbReference>
<dbReference type="SUPFAM" id="SSF53187">
    <property type="entry name" value="Zn-dependent exopeptidases"/>
    <property type="match status" value="1"/>
</dbReference>
<dbReference type="NCBIfam" id="NF003474">
    <property type="entry name" value="PRK05111.1"/>
    <property type="match status" value="1"/>
</dbReference>